<name>A0A453FTM7_AEGTS</name>
<reference evidence="2" key="4">
    <citation type="submission" date="2019-03" db="UniProtKB">
        <authorList>
            <consortium name="EnsemblPlants"/>
        </authorList>
    </citation>
    <scope>IDENTIFICATION</scope>
</reference>
<reference evidence="2" key="3">
    <citation type="journal article" date="2017" name="Nature">
        <title>Genome sequence of the progenitor of the wheat D genome Aegilops tauschii.</title>
        <authorList>
            <person name="Luo M.C."/>
            <person name="Gu Y.Q."/>
            <person name="Puiu D."/>
            <person name="Wang H."/>
            <person name="Twardziok S.O."/>
            <person name="Deal K.R."/>
            <person name="Huo N."/>
            <person name="Zhu T."/>
            <person name="Wang L."/>
            <person name="Wang Y."/>
            <person name="McGuire P.E."/>
            <person name="Liu S."/>
            <person name="Long H."/>
            <person name="Ramasamy R.K."/>
            <person name="Rodriguez J.C."/>
            <person name="Van S.L."/>
            <person name="Yuan L."/>
            <person name="Wang Z."/>
            <person name="Xia Z."/>
            <person name="Xiao L."/>
            <person name="Anderson O.D."/>
            <person name="Ouyang S."/>
            <person name="Liang Y."/>
            <person name="Zimin A.V."/>
            <person name="Pertea G."/>
            <person name="Qi P."/>
            <person name="Bennetzen J.L."/>
            <person name="Dai X."/>
            <person name="Dawson M.W."/>
            <person name="Muller H.G."/>
            <person name="Kugler K."/>
            <person name="Rivarola-Duarte L."/>
            <person name="Spannagl M."/>
            <person name="Mayer K.F.X."/>
            <person name="Lu F.H."/>
            <person name="Bevan M.W."/>
            <person name="Leroy P."/>
            <person name="Li P."/>
            <person name="You F.M."/>
            <person name="Sun Q."/>
            <person name="Liu Z."/>
            <person name="Lyons E."/>
            <person name="Wicker T."/>
            <person name="Salzberg S.L."/>
            <person name="Devos K.M."/>
            <person name="Dvorak J."/>
        </authorList>
    </citation>
    <scope>NUCLEOTIDE SEQUENCE [LARGE SCALE GENOMIC DNA]</scope>
    <source>
        <strain evidence="2">cv. AL8/78</strain>
    </source>
</reference>
<dbReference type="Gene3D" id="1.10.10.60">
    <property type="entry name" value="Homeodomain-like"/>
    <property type="match status" value="1"/>
</dbReference>
<evidence type="ECO:0000313" key="3">
    <source>
        <dbReference type="Proteomes" id="UP000015105"/>
    </source>
</evidence>
<organism evidence="2 3">
    <name type="scientific">Aegilops tauschii subsp. strangulata</name>
    <name type="common">Goatgrass</name>
    <dbReference type="NCBI Taxonomy" id="200361"/>
    <lineage>
        <taxon>Eukaryota</taxon>
        <taxon>Viridiplantae</taxon>
        <taxon>Streptophyta</taxon>
        <taxon>Embryophyta</taxon>
        <taxon>Tracheophyta</taxon>
        <taxon>Spermatophyta</taxon>
        <taxon>Magnoliopsida</taxon>
        <taxon>Liliopsida</taxon>
        <taxon>Poales</taxon>
        <taxon>Poaceae</taxon>
        <taxon>BOP clade</taxon>
        <taxon>Pooideae</taxon>
        <taxon>Triticodae</taxon>
        <taxon>Triticeae</taxon>
        <taxon>Triticinae</taxon>
        <taxon>Aegilops</taxon>
    </lineage>
</organism>
<keyword evidence="1" id="KW-0812">Transmembrane</keyword>
<sequence length="62" mass="7358">DQLTRSVFMLGQVIGNKWDHYLDLLQADYTEGKTKKQKLMMTVIFIAYDCIIFSYYRTQRGT</sequence>
<keyword evidence="3" id="KW-1185">Reference proteome</keyword>
<protein>
    <submittedName>
        <fullName evidence="2">Uncharacterized protein</fullName>
    </submittedName>
</protein>
<accession>A0A453FTM7</accession>
<evidence type="ECO:0000256" key="1">
    <source>
        <dbReference type="SAM" id="Phobius"/>
    </source>
</evidence>
<feature type="transmembrane region" description="Helical" evidence="1">
    <location>
        <begin position="39"/>
        <end position="56"/>
    </location>
</feature>
<reference evidence="3" key="2">
    <citation type="journal article" date="2017" name="Nat. Plants">
        <title>The Aegilops tauschii genome reveals multiple impacts of transposons.</title>
        <authorList>
            <person name="Zhao G."/>
            <person name="Zou C."/>
            <person name="Li K."/>
            <person name="Wang K."/>
            <person name="Li T."/>
            <person name="Gao L."/>
            <person name="Zhang X."/>
            <person name="Wang H."/>
            <person name="Yang Z."/>
            <person name="Liu X."/>
            <person name="Jiang W."/>
            <person name="Mao L."/>
            <person name="Kong X."/>
            <person name="Jiao Y."/>
            <person name="Jia J."/>
        </authorList>
    </citation>
    <scope>NUCLEOTIDE SEQUENCE [LARGE SCALE GENOMIC DNA]</scope>
    <source>
        <strain evidence="3">cv. AL8/78</strain>
    </source>
</reference>
<keyword evidence="1" id="KW-1133">Transmembrane helix</keyword>
<dbReference type="Proteomes" id="UP000015105">
    <property type="component" value="Chromosome 3D"/>
</dbReference>
<reference evidence="2" key="5">
    <citation type="journal article" date="2021" name="G3 (Bethesda)">
        <title>Aegilops tauschii genome assembly Aet v5.0 features greater sequence contiguity and improved annotation.</title>
        <authorList>
            <person name="Wang L."/>
            <person name="Zhu T."/>
            <person name="Rodriguez J.C."/>
            <person name="Deal K.R."/>
            <person name="Dubcovsky J."/>
            <person name="McGuire P.E."/>
            <person name="Lux T."/>
            <person name="Spannagl M."/>
            <person name="Mayer K.F.X."/>
            <person name="Baldrich P."/>
            <person name="Meyers B.C."/>
            <person name="Huo N."/>
            <person name="Gu Y.Q."/>
            <person name="Zhou H."/>
            <person name="Devos K.M."/>
            <person name="Bennetzen J.L."/>
            <person name="Unver T."/>
            <person name="Budak H."/>
            <person name="Gulick P.J."/>
            <person name="Galiba G."/>
            <person name="Kalapos B."/>
            <person name="Nelson D.R."/>
            <person name="Li P."/>
            <person name="You F.M."/>
            <person name="Luo M.C."/>
            <person name="Dvorak J."/>
        </authorList>
    </citation>
    <scope>NUCLEOTIDE SEQUENCE [LARGE SCALE GENOMIC DNA]</scope>
    <source>
        <strain evidence="2">cv. AL8/78</strain>
    </source>
</reference>
<reference evidence="3" key="1">
    <citation type="journal article" date="2014" name="Science">
        <title>Ancient hybridizations among the ancestral genomes of bread wheat.</title>
        <authorList>
            <consortium name="International Wheat Genome Sequencing Consortium,"/>
            <person name="Marcussen T."/>
            <person name="Sandve S.R."/>
            <person name="Heier L."/>
            <person name="Spannagl M."/>
            <person name="Pfeifer M."/>
            <person name="Jakobsen K.S."/>
            <person name="Wulff B.B."/>
            <person name="Steuernagel B."/>
            <person name="Mayer K.F."/>
            <person name="Olsen O.A."/>
        </authorList>
    </citation>
    <scope>NUCLEOTIDE SEQUENCE [LARGE SCALE GENOMIC DNA]</scope>
    <source>
        <strain evidence="3">cv. AL8/78</strain>
    </source>
</reference>
<dbReference type="AlphaFoldDB" id="A0A453FTM7"/>
<dbReference type="Gramene" id="AET3Gv20773900.5">
    <property type="protein sequence ID" value="AET3Gv20773900.5"/>
    <property type="gene ID" value="AET3Gv20773900"/>
</dbReference>
<keyword evidence="1" id="KW-0472">Membrane</keyword>
<proteinExistence type="predicted"/>
<dbReference type="EnsemblPlants" id="AET3Gv20773900.5">
    <property type="protein sequence ID" value="AET3Gv20773900.5"/>
    <property type="gene ID" value="AET3Gv20773900"/>
</dbReference>
<evidence type="ECO:0000313" key="2">
    <source>
        <dbReference type="EnsemblPlants" id="AET3Gv20773900.5"/>
    </source>
</evidence>